<evidence type="ECO:0000313" key="1">
    <source>
        <dbReference type="EMBL" id="CAI6262198.1"/>
    </source>
</evidence>
<dbReference type="Proteomes" id="UP001152607">
    <property type="component" value="Unassembled WGS sequence"/>
</dbReference>
<organism evidence="1 2">
    <name type="scientific">Periconia digitata</name>
    <dbReference type="NCBI Taxonomy" id="1303443"/>
    <lineage>
        <taxon>Eukaryota</taxon>
        <taxon>Fungi</taxon>
        <taxon>Dikarya</taxon>
        <taxon>Ascomycota</taxon>
        <taxon>Pezizomycotina</taxon>
        <taxon>Dothideomycetes</taxon>
        <taxon>Pleosporomycetidae</taxon>
        <taxon>Pleosporales</taxon>
        <taxon>Massarineae</taxon>
        <taxon>Periconiaceae</taxon>
        <taxon>Periconia</taxon>
    </lineage>
</organism>
<reference evidence="1" key="1">
    <citation type="submission" date="2023-01" db="EMBL/GenBank/DDBJ databases">
        <authorList>
            <person name="Van Ghelder C."/>
            <person name="Rancurel C."/>
        </authorList>
    </citation>
    <scope>NUCLEOTIDE SEQUENCE</scope>
    <source>
        <strain evidence="1">CNCM I-4278</strain>
    </source>
</reference>
<gene>
    <name evidence="1" type="ORF">PDIGIT_LOCUS1393</name>
</gene>
<evidence type="ECO:0000313" key="2">
    <source>
        <dbReference type="Proteomes" id="UP001152607"/>
    </source>
</evidence>
<sequence>MGKALDIGTTRITGPGFFAALFLEKEDILAEMLVWEGPVPGRSMSVSEVEVEVVDVEEEEMRFLNLGDRTQAKEASKKPESVGGIAAGCKRVIGIQNASFQY</sequence>
<dbReference type="EMBL" id="CAOQHR010000001">
    <property type="protein sequence ID" value="CAI6262198.1"/>
    <property type="molecule type" value="Genomic_DNA"/>
</dbReference>
<dbReference type="AlphaFoldDB" id="A0A9W4U640"/>
<accession>A0A9W4U640</accession>
<protein>
    <submittedName>
        <fullName evidence="1">Uncharacterized protein</fullName>
    </submittedName>
</protein>
<proteinExistence type="predicted"/>
<name>A0A9W4U640_9PLEO</name>
<keyword evidence="2" id="KW-1185">Reference proteome</keyword>
<comment type="caution">
    <text evidence="1">The sequence shown here is derived from an EMBL/GenBank/DDBJ whole genome shotgun (WGS) entry which is preliminary data.</text>
</comment>